<evidence type="ECO:0000256" key="5">
    <source>
        <dbReference type="ARBA" id="ARBA00023203"/>
    </source>
</evidence>
<keyword evidence="5" id="KW-0009">Actin-binding</keyword>
<dbReference type="CDD" id="cd11285">
    <property type="entry name" value="ADF_Twf-N_like"/>
    <property type="match status" value="1"/>
</dbReference>
<dbReference type="Pfam" id="PF00241">
    <property type="entry name" value="Cofilin_ADF"/>
    <property type="match status" value="2"/>
</dbReference>
<keyword evidence="3" id="KW-0963">Cytoplasm</keyword>
<evidence type="ECO:0000313" key="10">
    <source>
        <dbReference type="EMBL" id="CAB3267387.1"/>
    </source>
</evidence>
<feature type="region of interest" description="Disordered" evidence="8">
    <location>
        <begin position="253"/>
        <end position="281"/>
    </location>
</feature>
<evidence type="ECO:0000256" key="8">
    <source>
        <dbReference type="SAM" id="MobiDB-lite"/>
    </source>
</evidence>
<dbReference type="InterPro" id="IPR028458">
    <property type="entry name" value="Twinfilin"/>
</dbReference>
<dbReference type="GO" id="GO:0010591">
    <property type="term" value="P:regulation of lamellipodium assembly"/>
    <property type="evidence" value="ECO:0007669"/>
    <property type="project" value="TreeGrafter"/>
</dbReference>
<protein>
    <submittedName>
        <fullName evidence="10">Twinfilin-2-like</fullName>
    </submittedName>
</protein>
<feature type="domain" description="ADF-H" evidence="9">
    <location>
        <begin position="116"/>
        <end position="252"/>
    </location>
</feature>
<dbReference type="GO" id="GO:0005884">
    <property type="term" value="C:actin filament"/>
    <property type="evidence" value="ECO:0007669"/>
    <property type="project" value="TreeGrafter"/>
</dbReference>
<dbReference type="GO" id="GO:0051016">
    <property type="term" value="P:barbed-end actin filament capping"/>
    <property type="evidence" value="ECO:0007669"/>
    <property type="project" value="TreeGrafter"/>
</dbReference>
<evidence type="ECO:0000256" key="6">
    <source>
        <dbReference type="ARBA" id="ARBA00023212"/>
    </source>
</evidence>
<evidence type="ECO:0000256" key="7">
    <source>
        <dbReference type="ARBA" id="ARBA00038532"/>
    </source>
</evidence>
<dbReference type="GO" id="GO:0030016">
    <property type="term" value="C:myofibril"/>
    <property type="evidence" value="ECO:0007669"/>
    <property type="project" value="TreeGrafter"/>
</dbReference>
<evidence type="ECO:0000256" key="4">
    <source>
        <dbReference type="ARBA" id="ARBA00022737"/>
    </source>
</evidence>
<dbReference type="GO" id="GO:0003785">
    <property type="term" value="F:actin monomer binding"/>
    <property type="evidence" value="ECO:0007669"/>
    <property type="project" value="TreeGrafter"/>
</dbReference>
<sequence length="281" mass="32297">MPYYKDKQPCYVLYQLDSTDNWLMTSYSPDDSKTREKMLYAATRATLKAEFGGNFIKEEVYGNSVDDVSLEGYKEYLRHKAAPPPLTNAEEELKMMDATETRTAIGNSTRQQTVQGLTFPIENCLEQAFLEFYEGAINHIEMSIDVDTEIIMKHSAHNISAVELHGLISPERAGYHLYKYAHRHNDEDFVTNFFIYSMPGYSIPVKHRMLYSSCKSPLMDTIEEIFKIKLDKKLECDAKDKITEEYLRLEVHPPATDTKQAFSKPKAPGRRAPTRRPKNGV</sequence>
<dbReference type="SUPFAM" id="SSF55753">
    <property type="entry name" value="Actin depolymerizing proteins"/>
    <property type="match status" value="2"/>
</dbReference>
<name>A0A6F9DVA3_9ASCI</name>
<dbReference type="PANTHER" id="PTHR13759:SF1">
    <property type="entry name" value="TWINFILIN"/>
    <property type="match status" value="1"/>
</dbReference>
<dbReference type="GO" id="GO:0010976">
    <property type="term" value="P:positive regulation of neuron projection development"/>
    <property type="evidence" value="ECO:0007669"/>
    <property type="project" value="TreeGrafter"/>
</dbReference>
<accession>A0A6F9DVA3</accession>
<evidence type="ECO:0000256" key="1">
    <source>
        <dbReference type="ARBA" id="ARBA00004245"/>
    </source>
</evidence>
<evidence type="ECO:0000259" key="9">
    <source>
        <dbReference type="PROSITE" id="PS51263"/>
    </source>
</evidence>
<proteinExistence type="evidence at transcript level"/>
<dbReference type="CDD" id="cd11284">
    <property type="entry name" value="ADF_Twf-C_like"/>
    <property type="match status" value="1"/>
</dbReference>
<dbReference type="AlphaFoldDB" id="A0A6F9DVA3"/>
<evidence type="ECO:0000256" key="2">
    <source>
        <dbReference type="ARBA" id="ARBA00009557"/>
    </source>
</evidence>
<dbReference type="GO" id="GO:0051015">
    <property type="term" value="F:actin filament binding"/>
    <property type="evidence" value="ECO:0007669"/>
    <property type="project" value="TreeGrafter"/>
</dbReference>
<comment type="subunit">
    <text evidence="7">Interacts with G-actin; ADP-actin form.</text>
</comment>
<dbReference type="GO" id="GO:0030042">
    <property type="term" value="P:actin filament depolymerization"/>
    <property type="evidence" value="ECO:0007669"/>
    <property type="project" value="TreeGrafter"/>
</dbReference>
<keyword evidence="6" id="KW-0206">Cytoskeleton</keyword>
<dbReference type="Gene3D" id="3.40.20.10">
    <property type="entry name" value="Severin"/>
    <property type="match status" value="2"/>
</dbReference>
<gene>
    <name evidence="10" type="primary">Twf2</name>
</gene>
<feature type="domain" description="ADF-H" evidence="9">
    <location>
        <begin position="1"/>
        <end position="78"/>
    </location>
</feature>
<dbReference type="EMBL" id="LR791525">
    <property type="protein sequence ID" value="CAB3267387.1"/>
    <property type="molecule type" value="mRNA"/>
</dbReference>
<evidence type="ECO:0000256" key="3">
    <source>
        <dbReference type="ARBA" id="ARBA00022490"/>
    </source>
</evidence>
<feature type="compositionally biased region" description="Basic residues" evidence="8">
    <location>
        <begin position="267"/>
        <end position="281"/>
    </location>
</feature>
<dbReference type="InterPro" id="IPR029006">
    <property type="entry name" value="ADF-H/Gelsolin-like_dom_sf"/>
</dbReference>
<dbReference type="FunFam" id="3.40.20.10:FF:000007">
    <property type="entry name" value="Twinfilin-1 isoform 1"/>
    <property type="match status" value="1"/>
</dbReference>
<dbReference type="InterPro" id="IPR002108">
    <property type="entry name" value="ADF-H"/>
</dbReference>
<comment type="similarity">
    <text evidence="2">Belongs to the actin-binding proteins ADF family. Twinfilin subfamily.</text>
</comment>
<keyword evidence="4" id="KW-0677">Repeat</keyword>
<dbReference type="PANTHER" id="PTHR13759">
    <property type="entry name" value="TWINFILIN"/>
    <property type="match status" value="1"/>
</dbReference>
<reference evidence="10" key="1">
    <citation type="submission" date="2020-04" db="EMBL/GenBank/DDBJ databases">
        <authorList>
            <person name="Neveu A P."/>
        </authorList>
    </citation>
    <scope>NUCLEOTIDE SEQUENCE</scope>
    <source>
        <tissue evidence="10">Whole embryo</tissue>
    </source>
</reference>
<dbReference type="PROSITE" id="PS51263">
    <property type="entry name" value="ADF_H"/>
    <property type="match status" value="2"/>
</dbReference>
<comment type="subcellular location">
    <subcellularLocation>
        <location evidence="1">Cytoplasm</location>
        <location evidence="1">Cytoskeleton</location>
    </subcellularLocation>
</comment>
<organism evidence="10">
    <name type="scientific">Phallusia mammillata</name>
    <dbReference type="NCBI Taxonomy" id="59560"/>
    <lineage>
        <taxon>Eukaryota</taxon>
        <taxon>Metazoa</taxon>
        <taxon>Chordata</taxon>
        <taxon>Tunicata</taxon>
        <taxon>Ascidiacea</taxon>
        <taxon>Phlebobranchia</taxon>
        <taxon>Ascidiidae</taxon>
        <taxon>Phallusia</taxon>
    </lineage>
</organism>